<organism evidence="3 4">
    <name type="scientific">Allosaccharopolyspora coralli</name>
    <dbReference type="NCBI Taxonomy" id="2665642"/>
    <lineage>
        <taxon>Bacteria</taxon>
        <taxon>Bacillati</taxon>
        <taxon>Actinomycetota</taxon>
        <taxon>Actinomycetes</taxon>
        <taxon>Pseudonocardiales</taxon>
        <taxon>Pseudonocardiaceae</taxon>
        <taxon>Allosaccharopolyspora</taxon>
    </lineage>
</organism>
<dbReference type="RefSeq" id="WP_154077893.1">
    <property type="nucleotide sequence ID" value="NZ_CP045929.1"/>
</dbReference>
<keyword evidence="4" id="KW-1185">Reference proteome</keyword>
<evidence type="ECO:0000313" key="4">
    <source>
        <dbReference type="Proteomes" id="UP000371041"/>
    </source>
</evidence>
<dbReference type="Gene3D" id="2.40.160.210">
    <property type="entry name" value="Acyl-CoA thioesterase, double hotdog domain"/>
    <property type="match status" value="1"/>
</dbReference>
<name>A0A5Q3QKG1_9PSEU</name>
<dbReference type="KEGG" id="sace:GIY23_18920"/>
<dbReference type="Pfam" id="PF13622">
    <property type="entry name" value="4HBT_3"/>
    <property type="match status" value="1"/>
</dbReference>
<feature type="domain" description="Acyl-CoA thioesterase-like C-terminal" evidence="2">
    <location>
        <begin position="143"/>
        <end position="254"/>
    </location>
</feature>
<dbReference type="InterPro" id="IPR042171">
    <property type="entry name" value="Acyl-CoA_hotdog"/>
</dbReference>
<dbReference type="EMBL" id="CP045929">
    <property type="protein sequence ID" value="QGK71317.1"/>
    <property type="molecule type" value="Genomic_DNA"/>
</dbReference>
<dbReference type="InterPro" id="IPR049450">
    <property type="entry name" value="ACOT8-like_C"/>
</dbReference>
<dbReference type="Pfam" id="PF20789">
    <property type="entry name" value="4HBT_3C"/>
    <property type="match status" value="1"/>
</dbReference>
<accession>A0A5Q3QKG1</accession>
<protein>
    <submittedName>
        <fullName evidence="3">Thioesterase family protein</fullName>
    </submittedName>
</protein>
<dbReference type="SUPFAM" id="SSF54637">
    <property type="entry name" value="Thioesterase/thiol ester dehydrase-isomerase"/>
    <property type="match status" value="1"/>
</dbReference>
<dbReference type="InterPro" id="IPR049449">
    <property type="entry name" value="TesB_ACOT8-like_N"/>
</dbReference>
<sequence>MSEHQSLFRPEGERFVSTRAAGSPWGELTGGGPVAGLLSRAVEQHLGGADSPFHVARLTFDLMRPVPHVPLEVSSRTIRDGKRLQVIETALFSEGVEMARVTAQALRRTDLGEPVRRTRPDYPLPATLEPGQLLPAAAGSLRWGVQDVTEVRWVSDQFGGSPSRVWLRMPLPLVPGERMSPLVHTAVLADCVNGAAPLRKPYGPFINSDITLSLHRELTGDWLGMEVQRDVQATGVGVVHAVLSDVQGAIGHVTESVLANQLG</sequence>
<evidence type="ECO:0000259" key="1">
    <source>
        <dbReference type="Pfam" id="PF13622"/>
    </source>
</evidence>
<gene>
    <name evidence="3" type="ORF">GIY23_18920</name>
</gene>
<evidence type="ECO:0000313" key="3">
    <source>
        <dbReference type="EMBL" id="QGK71317.1"/>
    </source>
</evidence>
<dbReference type="AlphaFoldDB" id="A0A5Q3QKG1"/>
<evidence type="ECO:0000259" key="2">
    <source>
        <dbReference type="Pfam" id="PF20789"/>
    </source>
</evidence>
<dbReference type="InterPro" id="IPR029069">
    <property type="entry name" value="HotDog_dom_sf"/>
</dbReference>
<dbReference type="Proteomes" id="UP000371041">
    <property type="component" value="Chromosome"/>
</dbReference>
<reference evidence="4" key="1">
    <citation type="submission" date="2019-11" db="EMBL/GenBank/DDBJ databases">
        <title>The complete genome sequence of Saccharopolyspora sp. E2A.</title>
        <authorList>
            <person name="Zhang G."/>
        </authorList>
    </citation>
    <scope>NUCLEOTIDE SEQUENCE [LARGE SCALE GENOMIC DNA]</scope>
    <source>
        <strain evidence="4">E2A</strain>
    </source>
</reference>
<feature type="domain" description="Acyl-CoA thioesterase-like N-terminal HotDog" evidence="1">
    <location>
        <begin position="24"/>
        <end position="103"/>
    </location>
</feature>
<proteinExistence type="predicted"/>